<dbReference type="SUPFAM" id="SSF55874">
    <property type="entry name" value="ATPase domain of HSP90 chaperone/DNA topoisomerase II/histidine kinase"/>
    <property type="match status" value="1"/>
</dbReference>
<dbReference type="InterPro" id="IPR036097">
    <property type="entry name" value="HisK_dim/P_sf"/>
</dbReference>
<accession>A0A9W9PI39</accession>
<feature type="domain" description="Response regulatory" evidence="8">
    <location>
        <begin position="475"/>
        <end position="593"/>
    </location>
</feature>
<evidence type="ECO:0000256" key="6">
    <source>
        <dbReference type="SAM" id="MobiDB-lite"/>
    </source>
</evidence>
<organism evidence="9 10">
    <name type="scientific">Penicillium chermesinum</name>
    <dbReference type="NCBI Taxonomy" id="63820"/>
    <lineage>
        <taxon>Eukaryota</taxon>
        <taxon>Fungi</taxon>
        <taxon>Dikarya</taxon>
        <taxon>Ascomycota</taxon>
        <taxon>Pezizomycotina</taxon>
        <taxon>Eurotiomycetes</taxon>
        <taxon>Eurotiomycetidae</taxon>
        <taxon>Eurotiales</taxon>
        <taxon>Aspergillaceae</taxon>
        <taxon>Penicillium</taxon>
    </lineage>
</organism>
<evidence type="ECO:0000313" key="9">
    <source>
        <dbReference type="EMBL" id="KAJ5247185.1"/>
    </source>
</evidence>
<dbReference type="GO" id="GO:0009927">
    <property type="term" value="F:histidine phosphotransfer kinase activity"/>
    <property type="evidence" value="ECO:0007669"/>
    <property type="project" value="TreeGrafter"/>
</dbReference>
<feature type="region of interest" description="Disordered" evidence="6">
    <location>
        <begin position="408"/>
        <end position="437"/>
    </location>
</feature>
<dbReference type="PROSITE" id="PS50110">
    <property type="entry name" value="RESPONSE_REGULATORY"/>
    <property type="match status" value="1"/>
</dbReference>
<dbReference type="SMART" id="SM00387">
    <property type="entry name" value="HATPase_c"/>
    <property type="match status" value="1"/>
</dbReference>
<dbReference type="CDD" id="cd00082">
    <property type="entry name" value="HisKA"/>
    <property type="match status" value="1"/>
</dbReference>
<dbReference type="Gene3D" id="1.10.287.130">
    <property type="match status" value="1"/>
</dbReference>
<comment type="catalytic activity">
    <reaction evidence="1">
        <text>ATP + protein L-histidine = ADP + protein N-phospho-L-histidine.</text>
        <dbReference type="EC" id="2.7.13.3"/>
    </reaction>
</comment>
<gene>
    <name evidence="9" type="ORF">N7468_002168</name>
</gene>
<dbReference type="Proteomes" id="UP001150941">
    <property type="component" value="Unassembled WGS sequence"/>
</dbReference>
<dbReference type="GeneID" id="83198768"/>
<feature type="compositionally biased region" description="Basic and acidic residues" evidence="6">
    <location>
        <begin position="454"/>
        <end position="470"/>
    </location>
</feature>
<dbReference type="SMART" id="SM00448">
    <property type="entry name" value="REC"/>
    <property type="match status" value="1"/>
</dbReference>
<dbReference type="EC" id="2.7.13.3" evidence="2"/>
<dbReference type="InterPro" id="IPR005467">
    <property type="entry name" value="His_kinase_dom"/>
</dbReference>
<evidence type="ECO:0000256" key="3">
    <source>
        <dbReference type="ARBA" id="ARBA00022679"/>
    </source>
</evidence>
<dbReference type="SUPFAM" id="SSF47384">
    <property type="entry name" value="Homodimeric domain of signal transducing histidine kinase"/>
    <property type="match status" value="1"/>
</dbReference>
<dbReference type="EMBL" id="JAPQKS010000002">
    <property type="protein sequence ID" value="KAJ5247185.1"/>
    <property type="molecule type" value="Genomic_DNA"/>
</dbReference>
<dbReference type="Gene3D" id="3.40.50.2300">
    <property type="match status" value="1"/>
</dbReference>
<proteinExistence type="predicted"/>
<evidence type="ECO:0000256" key="4">
    <source>
        <dbReference type="ARBA" id="ARBA00022777"/>
    </source>
</evidence>
<keyword evidence="3" id="KW-0808">Transferase</keyword>
<evidence type="ECO:0000259" key="8">
    <source>
        <dbReference type="PROSITE" id="PS50110"/>
    </source>
</evidence>
<protein>
    <recommendedName>
        <fullName evidence="2">histidine kinase</fullName>
        <ecNumber evidence="2">2.7.13.3</ecNumber>
    </recommendedName>
</protein>
<sequence>MFSQPTIPRDGPCSSSSFRDCWLASIHEDDYNRVAAIRYDEATRHKQTLRVEYHTREPESTWCAMIMHELEDKDLKYFGLEGKAGYICTLTDITLEKRAELSQKEAAQTAQNRKEQQERFIDMISHEIRNPLSAILHCTEDILEATHPKTQNPSWLLSVSEAAETIGLCVTHQQRIVDDVLTYSKLDAKMLAFTPKPSQPRKNFFKPLAIFRPEVRKKKIELEYTADISYENCGIDWVIADLDRMNQVLVNLLSNSIKFTARSTTERWIRVSIGASIERPSSYPPNVVFFKSSESALNDDATTGPEWGNGETAYIMLAVKDSGIGISDQGQKRLFERFNQATPGRTVPTLCHIHGGEIGVSSKEGEGSTFGFFFKVRRTSPEANANAKGSDGDTSAVEKLSAEIQSFGNDLSGVNQSTEKPAISEKPALSEADSVDNERTKYSLGLARQVSNEQTERDAQDAAQVHDEDKTTRPRILLVEDNIINMRIISRRLKSLGLDITESFDGQGAVDAVKSNDFDCILMDQEMPGMDGYEATKAIRGLAKESGSRVPILGVTANVRAEQREKMLEAGMDDIIYKPYSTDDILEKIQRLIDHTK</sequence>
<feature type="compositionally biased region" description="Polar residues" evidence="6">
    <location>
        <begin position="408"/>
        <end position="419"/>
    </location>
</feature>
<dbReference type="Pfam" id="PF02518">
    <property type="entry name" value="HATPase_c"/>
    <property type="match status" value="1"/>
</dbReference>
<dbReference type="PANTHER" id="PTHR43047:SF66">
    <property type="entry name" value="HISKA"/>
    <property type="match status" value="1"/>
</dbReference>
<dbReference type="SUPFAM" id="SSF52172">
    <property type="entry name" value="CheY-like"/>
    <property type="match status" value="1"/>
</dbReference>
<dbReference type="Pfam" id="PF00512">
    <property type="entry name" value="HisKA"/>
    <property type="match status" value="1"/>
</dbReference>
<dbReference type="OrthoDB" id="303614at2759"/>
<dbReference type="InterPro" id="IPR003594">
    <property type="entry name" value="HATPase_dom"/>
</dbReference>
<reference evidence="9" key="2">
    <citation type="journal article" date="2023" name="IMA Fungus">
        <title>Comparative genomic study of the Penicillium genus elucidates a diverse pangenome and 15 lateral gene transfer events.</title>
        <authorList>
            <person name="Petersen C."/>
            <person name="Sorensen T."/>
            <person name="Nielsen M.R."/>
            <person name="Sondergaard T.E."/>
            <person name="Sorensen J.L."/>
            <person name="Fitzpatrick D.A."/>
            <person name="Frisvad J.C."/>
            <person name="Nielsen K.L."/>
        </authorList>
    </citation>
    <scope>NUCLEOTIDE SEQUENCE</scope>
    <source>
        <strain evidence="9">IBT 19713</strain>
    </source>
</reference>
<dbReference type="InterPro" id="IPR003661">
    <property type="entry name" value="HisK_dim/P_dom"/>
</dbReference>
<dbReference type="InterPro" id="IPR011006">
    <property type="entry name" value="CheY-like_superfamily"/>
</dbReference>
<dbReference type="GO" id="GO:0000155">
    <property type="term" value="F:phosphorelay sensor kinase activity"/>
    <property type="evidence" value="ECO:0007669"/>
    <property type="project" value="InterPro"/>
</dbReference>
<dbReference type="AlphaFoldDB" id="A0A9W9PI39"/>
<dbReference type="Gene3D" id="3.30.565.10">
    <property type="entry name" value="Histidine kinase-like ATPase, C-terminal domain"/>
    <property type="match status" value="1"/>
</dbReference>
<evidence type="ECO:0000259" key="7">
    <source>
        <dbReference type="PROSITE" id="PS50109"/>
    </source>
</evidence>
<feature type="modified residue" description="4-aspartylphosphate" evidence="5">
    <location>
        <position position="524"/>
    </location>
</feature>
<dbReference type="RefSeq" id="XP_058334606.1">
    <property type="nucleotide sequence ID" value="XM_058471465.1"/>
</dbReference>
<comment type="caution">
    <text evidence="9">The sequence shown here is derived from an EMBL/GenBank/DDBJ whole genome shotgun (WGS) entry which is preliminary data.</text>
</comment>
<dbReference type="GO" id="GO:0005886">
    <property type="term" value="C:plasma membrane"/>
    <property type="evidence" value="ECO:0007669"/>
    <property type="project" value="TreeGrafter"/>
</dbReference>
<dbReference type="SMART" id="SM00388">
    <property type="entry name" value="HisKA"/>
    <property type="match status" value="1"/>
</dbReference>
<dbReference type="InterPro" id="IPR036890">
    <property type="entry name" value="HATPase_C_sf"/>
</dbReference>
<dbReference type="PROSITE" id="PS50109">
    <property type="entry name" value="HIS_KIN"/>
    <property type="match status" value="1"/>
</dbReference>
<dbReference type="CDD" id="cd17546">
    <property type="entry name" value="REC_hyHK_CKI1_RcsC-like"/>
    <property type="match status" value="1"/>
</dbReference>
<dbReference type="PANTHER" id="PTHR43047">
    <property type="entry name" value="TWO-COMPONENT HISTIDINE PROTEIN KINASE"/>
    <property type="match status" value="1"/>
</dbReference>
<keyword evidence="5" id="KW-0597">Phosphoprotein</keyword>
<dbReference type="Pfam" id="PF00072">
    <property type="entry name" value="Response_reg"/>
    <property type="match status" value="1"/>
</dbReference>
<evidence type="ECO:0000313" key="10">
    <source>
        <dbReference type="Proteomes" id="UP001150941"/>
    </source>
</evidence>
<evidence type="ECO:0000256" key="5">
    <source>
        <dbReference type="PROSITE-ProRule" id="PRU00169"/>
    </source>
</evidence>
<dbReference type="InterPro" id="IPR001789">
    <property type="entry name" value="Sig_transdc_resp-reg_receiver"/>
</dbReference>
<evidence type="ECO:0000256" key="2">
    <source>
        <dbReference type="ARBA" id="ARBA00012438"/>
    </source>
</evidence>
<name>A0A9W9PI39_9EURO</name>
<feature type="region of interest" description="Disordered" evidence="6">
    <location>
        <begin position="450"/>
        <end position="470"/>
    </location>
</feature>
<evidence type="ECO:0000256" key="1">
    <source>
        <dbReference type="ARBA" id="ARBA00000085"/>
    </source>
</evidence>
<reference evidence="9" key="1">
    <citation type="submission" date="2022-11" db="EMBL/GenBank/DDBJ databases">
        <authorList>
            <person name="Petersen C."/>
        </authorList>
    </citation>
    <scope>NUCLEOTIDE SEQUENCE</scope>
    <source>
        <strain evidence="9">IBT 19713</strain>
    </source>
</reference>
<keyword evidence="10" id="KW-1185">Reference proteome</keyword>
<feature type="domain" description="Histidine kinase" evidence="7">
    <location>
        <begin position="123"/>
        <end position="378"/>
    </location>
</feature>
<keyword evidence="4" id="KW-0418">Kinase</keyword>